<protein>
    <submittedName>
        <fullName evidence="1">Uncharacterized protein</fullName>
    </submittedName>
</protein>
<evidence type="ECO:0000313" key="1">
    <source>
        <dbReference type="EMBL" id="KAK3077126.1"/>
    </source>
</evidence>
<reference evidence="1" key="1">
    <citation type="submission" date="2024-09" db="EMBL/GenBank/DDBJ databases">
        <title>Black Yeasts Isolated from many extreme environments.</title>
        <authorList>
            <person name="Coleine C."/>
            <person name="Stajich J.E."/>
            <person name="Selbmann L."/>
        </authorList>
    </citation>
    <scope>NUCLEOTIDE SEQUENCE</scope>
    <source>
        <strain evidence="1">CCFEE 5737</strain>
    </source>
</reference>
<gene>
    <name evidence="1" type="ORF">LTS18_011153</name>
</gene>
<sequence>MGAAHGSVSIAGGWGQTAGHGPFMSLYGLGVDQALEYKVVTADGSLKVANKVSNPDLFGVLRGGGGGTFGVVVEFPSPVSKGVTGYYYLWNGAIDVKTMTTSRNSGEANVRRIWQPIWDKLNASEALNVKLSLLNTYPNFKAFFDDRFGPIESMPHMDLKQRLSKCYGPGGDGDEAVPKPEGIVPLDSRLLDAEHFASPNLTQALKQANPAVLGVFMGGLQGHLVAGGKVVDPDDGTSVLPARRTAYVHIISIKTLGLRRVDSLRRLAPGSGAYANEADPQDTDWKQTFWDSDYARLSKIKTKYDPEMVIWTTLGVNADLMEARSEGRVCRTAMPAVAMVRTTAPKNDNTNTLKVDCGGTNNPQIEAGDIGGIKPEGGENRL</sequence>
<accession>A0ACC3DKL9</accession>
<keyword evidence="2" id="KW-1185">Reference proteome</keyword>
<dbReference type="EMBL" id="JAWDJW010003189">
    <property type="protein sequence ID" value="KAK3077126.1"/>
    <property type="molecule type" value="Genomic_DNA"/>
</dbReference>
<evidence type="ECO:0000313" key="2">
    <source>
        <dbReference type="Proteomes" id="UP001186974"/>
    </source>
</evidence>
<dbReference type="Proteomes" id="UP001186974">
    <property type="component" value="Unassembled WGS sequence"/>
</dbReference>
<proteinExistence type="predicted"/>
<name>A0ACC3DKL9_9PEZI</name>
<organism evidence="1 2">
    <name type="scientific">Coniosporium uncinatum</name>
    <dbReference type="NCBI Taxonomy" id="93489"/>
    <lineage>
        <taxon>Eukaryota</taxon>
        <taxon>Fungi</taxon>
        <taxon>Dikarya</taxon>
        <taxon>Ascomycota</taxon>
        <taxon>Pezizomycotina</taxon>
        <taxon>Dothideomycetes</taxon>
        <taxon>Dothideomycetes incertae sedis</taxon>
        <taxon>Coniosporium</taxon>
    </lineage>
</organism>
<comment type="caution">
    <text evidence="1">The sequence shown here is derived from an EMBL/GenBank/DDBJ whole genome shotgun (WGS) entry which is preliminary data.</text>
</comment>